<comment type="subunit">
    <text evidence="11">Homodimer.</text>
</comment>
<dbReference type="OrthoDB" id="9803580at2"/>
<dbReference type="InterPro" id="IPR020630">
    <property type="entry name" value="THF_DH/CycHdrlase_cat_dom"/>
</dbReference>
<evidence type="ECO:0000256" key="5">
    <source>
        <dbReference type="ARBA" id="ARBA00022801"/>
    </source>
</evidence>
<accession>A0A930GPV6</accession>
<keyword evidence="15" id="KW-1185">Reference proteome</keyword>
<comment type="similarity">
    <text evidence="11">Belongs to the tetrahydrofolate dehydrogenase/cyclohydrolase family.</text>
</comment>
<dbReference type="Gene3D" id="3.40.50.10860">
    <property type="entry name" value="Leucine Dehydrogenase, chain A, domain 1"/>
    <property type="match status" value="1"/>
</dbReference>
<evidence type="ECO:0000256" key="1">
    <source>
        <dbReference type="ARBA" id="ARBA00004777"/>
    </source>
</evidence>
<keyword evidence="4 11" id="KW-0658">Purine biosynthesis</keyword>
<evidence type="ECO:0000259" key="13">
    <source>
        <dbReference type="Pfam" id="PF02882"/>
    </source>
</evidence>
<dbReference type="InterPro" id="IPR046346">
    <property type="entry name" value="Aminoacid_DH-like_N_sf"/>
</dbReference>
<proteinExistence type="inferred from homology"/>
<comment type="caution">
    <text evidence="14">The sequence shown here is derived from an EMBL/GenBank/DDBJ whole genome shotgun (WGS) entry which is preliminary data.</text>
</comment>
<dbReference type="GO" id="GO:0009086">
    <property type="term" value="P:methionine biosynthetic process"/>
    <property type="evidence" value="ECO:0007669"/>
    <property type="project" value="UniProtKB-KW"/>
</dbReference>
<evidence type="ECO:0000313" key="15">
    <source>
        <dbReference type="Proteomes" id="UP000018466"/>
    </source>
</evidence>
<evidence type="ECO:0000256" key="3">
    <source>
        <dbReference type="ARBA" id="ARBA00022605"/>
    </source>
</evidence>
<dbReference type="InterPro" id="IPR036291">
    <property type="entry name" value="NAD(P)-bd_dom_sf"/>
</dbReference>
<dbReference type="EC" id="3.5.4.9" evidence="11"/>
<reference evidence="14 15" key="1">
    <citation type="submission" date="2011-10" db="EMBL/GenBank/DDBJ databases">
        <title>The Genome Sequence of Lachnospiraceae bacterium ACC2.</title>
        <authorList>
            <consortium name="The Broad Institute Genome Sequencing Platform"/>
            <person name="Earl A."/>
            <person name="Ward D."/>
            <person name="Feldgarden M."/>
            <person name="Gevers D."/>
            <person name="Sizova M."/>
            <person name="Hazen A."/>
            <person name="Epstein S."/>
            <person name="Young S.K."/>
            <person name="Zeng Q."/>
            <person name="Gargeya S."/>
            <person name="Fitzgerald M."/>
            <person name="Haas B."/>
            <person name="Abouelleil A."/>
            <person name="Alvarado L."/>
            <person name="Arachchi H.M."/>
            <person name="Berlin A."/>
            <person name="Brown A."/>
            <person name="Chapman S.B."/>
            <person name="Chen Z."/>
            <person name="Dunbar C."/>
            <person name="Freedman E."/>
            <person name="Gearin G."/>
            <person name="Goldberg J."/>
            <person name="Griggs A."/>
            <person name="Gujja S."/>
            <person name="Heiman D."/>
            <person name="Howarth C."/>
            <person name="Larson L."/>
            <person name="Lui A."/>
            <person name="MacDonald P.J.P."/>
            <person name="Montmayeur A."/>
            <person name="Murphy C."/>
            <person name="Neiman D."/>
            <person name="Pearson M."/>
            <person name="Priest M."/>
            <person name="Roberts A."/>
            <person name="Saif S."/>
            <person name="Shea T."/>
            <person name="Shenoy N."/>
            <person name="Sisk P."/>
            <person name="Stolte C."/>
            <person name="Sykes S."/>
            <person name="Wortman J."/>
            <person name="Nusbaum C."/>
            <person name="Birren B."/>
        </authorList>
    </citation>
    <scope>NUCLEOTIDE SEQUENCE [LARGE SCALE GENOMIC DNA]</scope>
    <source>
        <strain evidence="14 15">ACC2</strain>
    </source>
</reference>
<dbReference type="Pfam" id="PF02882">
    <property type="entry name" value="THF_DHG_CYH_C"/>
    <property type="match status" value="1"/>
</dbReference>
<evidence type="ECO:0000256" key="6">
    <source>
        <dbReference type="ARBA" id="ARBA00022857"/>
    </source>
</evidence>
<feature type="binding site" evidence="11">
    <location>
        <position position="228"/>
    </location>
    <ligand>
        <name>NADP(+)</name>
        <dbReference type="ChEBI" id="CHEBI:58349"/>
    </ligand>
</feature>
<dbReference type="GO" id="GO:0004477">
    <property type="term" value="F:methenyltetrahydrofolate cyclohydrolase activity"/>
    <property type="evidence" value="ECO:0007669"/>
    <property type="project" value="UniProtKB-UniRule"/>
</dbReference>
<name>A0A930GPV6_9FIRM</name>
<comment type="function">
    <text evidence="11">Catalyzes the oxidation of 5,10-methylenetetrahydrofolate to 5,10-methenyltetrahydrofolate and then the hydrolysis of 5,10-methenyltetrahydrofolate to 10-formyltetrahydrofolate.</text>
</comment>
<dbReference type="AlphaFoldDB" id="A0A930GPV6"/>
<dbReference type="SUPFAM" id="SSF51735">
    <property type="entry name" value="NAD(P)-binding Rossmann-fold domains"/>
    <property type="match status" value="1"/>
</dbReference>
<dbReference type="CDD" id="cd01080">
    <property type="entry name" value="NAD_bind_m-THF_DH_Cyclohyd"/>
    <property type="match status" value="1"/>
</dbReference>
<dbReference type="GO" id="GO:0000105">
    <property type="term" value="P:L-histidine biosynthetic process"/>
    <property type="evidence" value="ECO:0007669"/>
    <property type="project" value="UniProtKB-KW"/>
</dbReference>
<dbReference type="EC" id="1.5.1.5" evidence="11"/>
<dbReference type="Gene3D" id="3.40.50.720">
    <property type="entry name" value="NAD(P)-binding Rossmann-like Domain"/>
    <property type="match status" value="1"/>
</dbReference>
<dbReference type="RefSeq" id="WP_009532011.1">
    <property type="nucleotide sequence ID" value="NZ_CAUOLT010000025.1"/>
</dbReference>
<dbReference type="HAMAP" id="MF_01576">
    <property type="entry name" value="THF_DHG_CYH"/>
    <property type="match status" value="1"/>
</dbReference>
<gene>
    <name evidence="11" type="primary">folD</name>
    <name evidence="14" type="ORF">HMPREF9623_00176</name>
</gene>
<protein>
    <recommendedName>
        <fullName evidence="11">Bifunctional protein FolD</fullName>
    </recommendedName>
    <domain>
        <recommendedName>
            <fullName evidence="11">Methylenetetrahydrofolate dehydrogenase</fullName>
            <ecNumber evidence="11">1.5.1.5</ecNumber>
        </recommendedName>
    </domain>
    <domain>
        <recommendedName>
            <fullName evidence="11">Methenyltetrahydrofolate cyclohydrolase</fullName>
            <ecNumber evidence="11">3.5.4.9</ecNumber>
        </recommendedName>
    </domain>
</protein>
<dbReference type="GO" id="GO:0005829">
    <property type="term" value="C:cytosol"/>
    <property type="evidence" value="ECO:0007669"/>
    <property type="project" value="TreeGrafter"/>
</dbReference>
<sequence length="280" mass="30272">MRELTGQQVVDAIRAETEKTLEALGGYVPTLAIVRVGENVPQLSYEKGAKKRMQNFGLDVKTFVFPEDVTPEVFFQRFREINADSAIDGVLLLKPLPEQLDVRRAEQMIDPEKDLDGISPVNIARVFAGEEAGFAPCTAEAVMETLRTYEVPVHGKRAVVVGRSLVVGRTLAMLLLRDNATVTICHTQTKDLKEECKKAEILAVAAGRAKLIDRDYVSAGCVILDVGINADENGNLCGDVNPEGLSDLAAALTPVPRGIGAVTTSVLAKHLVQAAARRLL</sequence>
<evidence type="ECO:0000256" key="2">
    <source>
        <dbReference type="ARBA" id="ARBA00022563"/>
    </source>
</evidence>
<dbReference type="EMBL" id="AGEL01000003">
    <property type="protein sequence ID" value="EHO17992.1"/>
    <property type="molecule type" value="Genomic_DNA"/>
</dbReference>
<dbReference type="PANTHER" id="PTHR48099">
    <property type="entry name" value="C-1-TETRAHYDROFOLATE SYNTHASE, CYTOPLASMIC-RELATED"/>
    <property type="match status" value="1"/>
</dbReference>
<evidence type="ECO:0000256" key="10">
    <source>
        <dbReference type="ARBA" id="ARBA00023268"/>
    </source>
</evidence>
<dbReference type="Proteomes" id="UP000018466">
    <property type="component" value="Unassembled WGS sequence"/>
</dbReference>
<comment type="catalytic activity">
    <reaction evidence="11">
        <text>(6R)-5,10-methenyltetrahydrofolate + H2O = (6R)-10-formyltetrahydrofolate + H(+)</text>
        <dbReference type="Rhea" id="RHEA:23700"/>
        <dbReference type="ChEBI" id="CHEBI:15377"/>
        <dbReference type="ChEBI" id="CHEBI:15378"/>
        <dbReference type="ChEBI" id="CHEBI:57455"/>
        <dbReference type="ChEBI" id="CHEBI:195366"/>
        <dbReference type="EC" id="3.5.4.9"/>
    </reaction>
</comment>
<evidence type="ECO:0000256" key="7">
    <source>
        <dbReference type="ARBA" id="ARBA00023002"/>
    </source>
</evidence>
<keyword evidence="5 11" id="KW-0378">Hydrolase</keyword>
<keyword evidence="8 11" id="KW-0368">Histidine biosynthesis</keyword>
<comment type="caution">
    <text evidence="11">Lacks conserved residue(s) required for the propagation of feature annotation.</text>
</comment>
<keyword evidence="7 11" id="KW-0560">Oxidoreductase</keyword>
<keyword evidence="9 11" id="KW-0486">Methionine biosynthesis</keyword>
<organism evidence="14 15">
    <name type="scientific">Stomatobaculum longum</name>
    <dbReference type="NCBI Taxonomy" id="796942"/>
    <lineage>
        <taxon>Bacteria</taxon>
        <taxon>Bacillati</taxon>
        <taxon>Bacillota</taxon>
        <taxon>Clostridia</taxon>
        <taxon>Lachnospirales</taxon>
        <taxon>Lachnospiraceae</taxon>
        <taxon>Stomatobaculum</taxon>
    </lineage>
</organism>
<feature type="domain" description="Tetrahydrofolate dehydrogenase/cyclohydrolase NAD(P)-binding" evidence="13">
    <location>
        <begin position="136"/>
        <end position="277"/>
    </location>
</feature>
<dbReference type="PRINTS" id="PR00085">
    <property type="entry name" value="THFDHDRGNASE"/>
</dbReference>
<keyword evidence="10 11" id="KW-0511">Multifunctional enzyme</keyword>
<evidence type="ECO:0000313" key="14">
    <source>
        <dbReference type="EMBL" id="EHO17992.1"/>
    </source>
</evidence>
<dbReference type="GO" id="GO:0035999">
    <property type="term" value="P:tetrahydrofolate interconversion"/>
    <property type="evidence" value="ECO:0007669"/>
    <property type="project" value="UniProtKB-UniRule"/>
</dbReference>
<dbReference type="SUPFAM" id="SSF53223">
    <property type="entry name" value="Aminoacid dehydrogenase-like, N-terminal domain"/>
    <property type="match status" value="1"/>
</dbReference>
<feature type="binding site" evidence="11">
    <location>
        <begin position="162"/>
        <end position="164"/>
    </location>
    <ligand>
        <name>NADP(+)</name>
        <dbReference type="ChEBI" id="CHEBI:58349"/>
    </ligand>
</feature>
<evidence type="ECO:0000256" key="11">
    <source>
        <dbReference type="HAMAP-Rule" id="MF_01576"/>
    </source>
</evidence>
<evidence type="ECO:0000259" key="12">
    <source>
        <dbReference type="Pfam" id="PF00763"/>
    </source>
</evidence>
<dbReference type="GO" id="GO:0004488">
    <property type="term" value="F:methylenetetrahydrofolate dehydrogenase (NADP+) activity"/>
    <property type="evidence" value="ECO:0007669"/>
    <property type="project" value="UniProtKB-UniRule"/>
</dbReference>
<dbReference type="Pfam" id="PF00763">
    <property type="entry name" value="THF_DHG_CYH"/>
    <property type="match status" value="1"/>
</dbReference>
<dbReference type="InterPro" id="IPR020631">
    <property type="entry name" value="THF_DH/CycHdrlase_NAD-bd_dom"/>
</dbReference>
<keyword evidence="3 11" id="KW-0028">Amino-acid biosynthesis</keyword>
<keyword evidence="6 11" id="KW-0521">NADP</keyword>
<comment type="catalytic activity">
    <reaction evidence="11">
        <text>(6R)-5,10-methylene-5,6,7,8-tetrahydrofolate + NADP(+) = (6R)-5,10-methenyltetrahydrofolate + NADPH</text>
        <dbReference type="Rhea" id="RHEA:22812"/>
        <dbReference type="ChEBI" id="CHEBI:15636"/>
        <dbReference type="ChEBI" id="CHEBI:57455"/>
        <dbReference type="ChEBI" id="CHEBI:57783"/>
        <dbReference type="ChEBI" id="CHEBI:58349"/>
        <dbReference type="EC" id="1.5.1.5"/>
    </reaction>
</comment>
<evidence type="ECO:0000256" key="4">
    <source>
        <dbReference type="ARBA" id="ARBA00022755"/>
    </source>
</evidence>
<dbReference type="PANTHER" id="PTHR48099:SF5">
    <property type="entry name" value="C-1-TETRAHYDROFOLATE SYNTHASE, CYTOPLASMIC"/>
    <property type="match status" value="1"/>
</dbReference>
<comment type="pathway">
    <text evidence="1 11">One-carbon metabolism; tetrahydrofolate interconversion.</text>
</comment>
<dbReference type="InterPro" id="IPR000672">
    <property type="entry name" value="THF_DH/CycHdrlase"/>
</dbReference>
<dbReference type="GeneID" id="86939974"/>
<keyword evidence="2 11" id="KW-0554">One-carbon metabolism</keyword>
<evidence type="ECO:0000256" key="8">
    <source>
        <dbReference type="ARBA" id="ARBA00023102"/>
    </source>
</evidence>
<feature type="domain" description="Tetrahydrofolate dehydrogenase/cyclohydrolase catalytic" evidence="12">
    <location>
        <begin position="4"/>
        <end position="116"/>
    </location>
</feature>
<evidence type="ECO:0000256" key="9">
    <source>
        <dbReference type="ARBA" id="ARBA00023167"/>
    </source>
</evidence>
<dbReference type="GO" id="GO:0006164">
    <property type="term" value="P:purine nucleotide biosynthetic process"/>
    <property type="evidence" value="ECO:0007669"/>
    <property type="project" value="UniProtKB-KW"/>
</dbReference>